<evidence type="ECO:0000256" key="5">
    <source>
        <dbReference type="ARBA" id="ARBA00022597"/>
    </source>
</evidence>
<sequence>MIRTVRNAFIIGLMLVFCSINGNAQNTNINPATVNVKALSDAQIERLIAEMEKNGMSMEEAMTLARARGASQSQIDQMVQRINEIKNNGGAKASTIQMQEKTLQPEMELSKKETIKASPKNKNIFGFQFFNSKNLSFEPGVDVPVSDSYSLGIGDEVNISVYGASQQSYLLTVQKNGAIQIPDLGPVYVYGLSFTNAKTKIKHRLVSIYNGMQGDQPNTFADISMGTLKGVKVNVIGEVNVPGTYALPATASVFNALYLAGGPNENGSFRQIDIIRDGKTINSVDVYAYLVDGKTQENIQLRDQDVVLIRPYLKRVAVAGEFKRTGLFEAKDGESVSDLLRYAGGFTDKAYTHRLELYRNNSRTLSFVGVTAADFETTTLVNGDSLVAGVVTPRFENRISIEGAVYRPGNYEMIKGMSLSQLITKAEGLKEEAFMERGVITRKKADRSLEAISFSVRDVVNGKTDVALQKEDMVHISSIFDMREARTVEIVGEVQYPGTYAWAANLKIGDLIFQAGGFKENAEVSGIEVSRVLDYSETEDLNKALLHTFQFGLDRNLKLDPKGESFLLNAFDKVYVRRAPGYRPQGVVSVQGEVKYAGDYGVIRKDEKISDVIKRAGGITPEAYVKGASLRRRIELSEAEYQAKLAIAAQDTTMNEDEVEKVSYQIVGIDLPKIMANPGGRADLQLLAGDQLLVPSKLQTVSVSGAVLNPVAHTYSEKRSVKDYINKSGGFAQLAKKGKVYVLYANGTTQATRTGLFGRRFPRVEPGCEIIVPEKPEVDKAANASKWLAFTSTLASLITAIAIATR</sequence>
<keyword evidence="5 19" id="KW-0762">Sugar transport</keyword>
<evidence type="ECO:0000256" key="12">
    <source>
        <dbReference type="ARBA" id="ARBA00023139"/>
    </source>
</evidence>
<feature type="domain" description="Soluble ligand binding" evidence="17">
    <location>
        <begin position="587"/>
        <end position="633"/>
    </location>
</feature>
<keyword evidence="14" id="KW-0449">Lipoprotein</keyword>
<evidence type="ECO:0000256" key="8">
    <source>
        <dbReference type="ARBA" id="ARBA00023047"/>
    </source>
</evidence>
<dbReference type="Pfam" id="PF10531">
    <property type="entry name" value="SLBB"/>
    <property type="match status" value="4"/>
</dbReference>
<protein>
    <submittedName>
        <fullName evidence="19">Sugar transporter</fullName>
    </submittedName>
</protein>
<keyword evidence="3" id="KW-0813">Transport</keyword>
<evidence type="ECO:0000259" key="17">
    <source>
        <dbReference type="Pfam" id="PF10531"/>
    </source>
</evidence>
<comment type="caution">
    <text evidence="19">The sequence shown here is derived from an EMBL/GenBank/DDBJ whole genome shotgun (WGS) entry which is preliminary data.</text>
</comment>
<dbReference type="EMBL" id="RJJX01000001">
    <property type="protein sequence ID" value="RUT80134.1"/>
    <property type="molecule type" value="Genomic_DNA"/>
</dbReference>
<dbReference type="Pfam" id="PF02563">
    <property type="entry name" value="Poly_export"/>
    <property type="match status" value="1"/>
</dbReference>
<dbReference type="GO" id="GO:0006811">
    <property type="term" value="P:monoatomic ion transport"/>
    <property type="evidence" value="ECO:0007669"/>
    <property type="project" value="UniProtKB-KW"/>
</dbReference>
<evidence type="ECO:0000313" key="20">
    <source>
        <dbReference type="Proteomes" id="UP000282985"/>
    </source>
</evidence>
<keyword evidence="11" id="KW-0472">Membrane</keyword>
<evidence type="ECO:0000259" key="16">
    <source>
        <dbReference type="Pfam" id="PF02563"/>
    </source>
</evidence>
<dbReference type="PANTHER" id="PTHR33619">
    <property type="entry name" value="POLYSACCHARIDE EXPORT PROTEIN GFCE-RELATED"/>
    <property type="match status" value="1"/>
</dbReference>
<evidence type="ECO:0000256" key="13">
    <source>
        <dbReference type="ARBA" id="ARBA00023237"/>
    </source>
</evidence>
<dbReference type="RefSeq" id="WP_127342275.1">
    <property type="nucleotide sequence ID" value="NZ_RJJX01000001.1"/>
</dbReference>
<dbReference type="AlphaFoldDB" id="A0A434B028"/>
<dbReference type="Pfam" id="PF22461">
    <property type="entry name" value="SLBB_2"/>
    <property type="match status" value="2"/>
</dbReference>
<keyword evidence="20" id="KW-1185">Reference proteome</keyword>
<feature type="domain" description="SLBB" evidence="18">
    <location>
        <begin position="232"/>
        <end position="308"/>
    </location>
</feature>
<feature type="domain" description="Soluble ligand binding" evidence="17">
    <location>
        <begin position="315"/>
        <end position="359"/>
    </location>
</feature>
<keyword evidence="8" id="KW-0625">Polysaccharide transport</keyword>
<organism evidence="19 20">
    <name type="scientific">Ancylomarina longa</name>
    <dbReference type="NCBI Taxonomy" id="2487017"/>
    <lineage>
        <taxon>Bacteria</taxon>
        <taxon>Pseudomonadati</taxon>
        <taxon>Bacteroidota</taxon>
        <taxon>Bacteroidia</taxon>
        <taxon>Marinilabiliales</taxon>
        <taxon>Marinifilaceae</taxon>
        <taxon>Ancylomarina</taxon>
    </lineage>
</organism>
<evidence type="ECO:0000256" key="1">
    <source>
        <dbReference type="ARBA" id="ARBA00004571"/>
    </source>
</evidence>
<evidence type="ECO:0000256" key="6">
    <source>
        <dbReference type="ARBA" id="ARBA00022692"/>
    </source>
</evidence>
<evidence type="ECO:0000256" key="10">
    <source>
        <dbReference type="ARBA" id="ARBA00023114"/>
    </source>
</evidence>
<feature type="domain" description="Polysaccharide export protein N-terminal" evidence="16">
    <location>
        <begin position="144"/>
        <end position="209"/>
    </location>
</feature>
<dbReference type="InterPro" id="IPR003715">
    <property type="entry name" value="Poly_export_N"/>
</dbReference>
<evidence type="ECO:0000256" key="4">
    <source>
        <dbReference type="ARBA" id="ARBA00022452"/>
    </source>
</evidence>
<feature type="domain" description="Soluble ligand binding" evidence="17">
    <location>
        <begin position="488"/>
        <end position="532"/>
    </location>
</feature>
<keyword evidence="13" id="KW-0998">Cell outer membrane</keyword>
<proteinExistence type="inferred from homology"/>
<keyword evidence="12" id="KW-0564">Palmitate</keyword>
<feature type="chain" id="PRO_5019423861" evidence="15">
    <location>
        <begin position="25"/>
        <end position="806"/>
    </location>
</feature>
<comment type="similarity">
    <text evidence="2">Belongs to the BexD/CtrA/VexA family.</text>
</comment>
<evidence type="ECO:0000256" key="15">
    <source>
        <dbReference type="SAM" id="SignalP"/>
    </source>
</evidence>
<keyword evidence="10" id="KW-0626">Porin</keyword>
<dbReference type="GO" id="GO:0046930">
    <property type="term" value="C:pore complex"/>
    <property type="evidence" value="ECO:0007669"/>
    <property type="project" value="UniProtKB-KW"/>
</dbReference>
<comment type="subcellular location">
    <subcellularLocation>
        <location evidence="1">Cell outer membrane</location>
        <topology evidence="1">Multi-pass membrane protein</topology>
    </subcellularLocation>
</comment>
<feature type="signal peptide" evidence="15">
    <location>
        <begin position="1"/>
        <end position="24"/>
    </location>
</feature>
<evidence type="ECO:0000256" key="3">
    <source>
        <dbReference type="ARBA" id="ARBA00022448"/>
    </source>
</evidence>
<evidence type="ECO:0000256" key="11">
    <source>
        <dbReference type="ARBA" id="ARBA00023136"/>
    </source>
</evidence>
<evidence type="ECO:0000313" key="19">
    <source>
        <dbReference type="EMBL" id="RUT80134.1"/>
    </source>
</evidence>
<keyword evidence="4" id="KW-1134">Transmembrane beta strand</keyword>
<dbReference type="OrthoDB" id="9808948at2"/>
<dbReference type="Proteomes" id="UP000282985">
    <property type="component" value="Unassembled WGS sequence"/>
</dbReference>
<dbReference type="GO" id="GO:0009279">
    <property type="term" value="C:cell outer membrane"/>
    <property type="evidence" value="ECO:0007669"/>
    <property type="project" value="UniProtKB-SubCell"/>
</dbReference>
<dbReference type="PANTHER" id="PTHR33619:SF3">
    <property type="entry name" value="POLYSACCHARIDE EXPORT PROTEIN GFCE-RELATED"/>
    <property type="match status" value="1"/>
</dbReference>
<name>A0A434B028_9BACT</name>
<dbReference type="GO" id="GO:0015288">
    <property type="term" value="F:porin activity"/>
    <property type="evidence" value="ECO:0007669"/>
    <property type="project" value="UniProtKB-KW"/>
</dbReference>
<evidence type="ECO:0000256" key="2">
    <source>
        <dbReference type="ARBA" id="ARBA00009450"/>
    </source>
</evidence>
<evidence type="ECO:0000259" key="18">
    <source>
        <dbReference type="Pfam" id="PF22461"/>
    </source>
</evidence>
<dbReference type="InterPro" id="IPR019554">
    <property type="entry name" value="Soluble_ligand-bd"/>
</dbReference>
<evidence type="ECO:0000256" key="14">
    <source>
        <dbReference type="ARBA" id="ARBA00023288"/>
    </source>
</evidence>
<feature type="domain" description="Soluble ligand binding" evidence="17">
    <location>
        <begin position="701"/>
        <end position="742"/>
    </location>
</feature>
<dbReference type="InterPro" id="IPR049712">
    <property type="entry name" value="Poly_export"/>
</dbReference>
<keyword evidence="6" id="KW-0812">Transmembrane</keyword>
<dbReference type="GO" id="GO:0015159">
    <property type="term" value="F:polysaccharide transmembrane transporter activity"/>
    <property type="evidence" value="ECO:0007669"/>
    <property type="project" value="InterPro"/>
</dbReference>
<keyword evidence="9" id="KW-0406">Ion transport</keyword>
<feature type="domain" description="SLBB" evidence="18">
    <location>
        <begin position="398"/>
        <end position="476"/>
    </location>
</feature>
<accession>A0A434B028</accession>
<dbReference type="Gene3D" id="3.10.560.10">
    <property type="entry name" value="Outer membrane lipoprotein wza domain like"/>
    <property type="match status" value="6"/>
</dbReference>
<dbReference type="InterPro" id="IPR054765">
    <property type="entry name" value="SLBB_dom"/>
</dbReference>
<reference evidence="19 20" key="1">
    <citation type="submission" date="2018-11" db="EMBL/GenBank/DDBJ databases">
        <title>Parancylomarina longa gen. nov., sp. nov., isolated from sediments of southern Okinawa.</title>
        <authorList>
            <person name="Fu T."/>
        </authorList>
    </citation>
    <scope>NUCLEOTIDE SEQUENCE [LARGE SCALE GENOMIC DNA]</scope>
    <source>
        <strain evidence="19 20">T3-2 S1-C</strain>
    </source>
</reference>
<evidence type="ECO:0000256" key="7">
    <source>
        <dbReference type="ARBA" id="ARBA00022729"/>
    </source>
</evidence>
<evidence type="ECO:0000256" key="9">
    <source>
        <dbReference type="ARBA" id="ARBA00023065"/>
    </source>
</evidence>
<keyword evidence="7 15" id="KW-0732">Signal</keyword>
<gene>
    <name evidence="19" type="ORF">DLK05_01900</name>
</gene>